<organism evidence="1 2">
    <name type="scientific">Pluteus cervinus</name>
    <dbReference type="NCBI Taxonomy" id="181527"/>
    <lineage>
        <taxon>Eukaryota</taxon>
        <taxon>Fungi</taxon>
        <taxon>Dikarya</taxon>
        <taxon>Basidiomycota</taxon>
        <taxon>Agaricomycotina</taxon>
        <taxon>Agaricomycetes</taxon>
        <taxon>Agaricomycetidae</taxon>
        <taxon>Agaricales</taxon>
        <taxon>Pluteineae</taxon>
        <taxon>Pluteaceae</taxon>
        <taxon>Pluteus</taxon>
    </lineage>
</organism>
<proteinExistence type="predicted"/>
<keyword evidence="2" id="KW-1185">Reference proteome</keyword>
<name>A0ACD3BF13_9AGAR</name>
<dbReference type="Proteomes" id="UP000308600">
    <property type="component" value="Unassembled WGS sequence"/>
</dbReference>
<sequence length="95" mass="10844">MDNVLVFHVGIALVGSSAIVHHGIRSKVSSHLAWYLRQRPSWLLCREILKGLGCEAVKLTCRQMVMSMARIDSHMGLEHQMYDHLKRDGPHLALW</sequence>
<dbReference type="EMBL" id="ML208259">
    <property type="protein sequence ID" value="TFK76703.1"/>
    <property type="molecule type" value="Genomic_DNA"/>
</dbReference>
<gene>
    <name evidence="1" type="ORF">BDN72DRAFT_829857</name>
</gene>
<reference evidence="1 2" key="1">
    <citation type="journal article" date="2019" name="Nat. Ecol. Evol.">
        <title>Megaphylogeny resolves global patterns of mushroom evolution.</title>
        <authorList>
            <person name="Varga T."/>
            <person name="Krizsan K."/>
            <person name="Foldi C."/>
            <person name="Dima B."/>
            <person name="Sanchez-Garcia M."/>
            <person name="Sanchez-Ramirez S."/>
            <person name="Szollosi G.J."/>
            <person name="Szarkandi J.G."/>
            <person name="Papp V."/>
            <person name="Albert L."/>
            <person name="Andreopoulos W."/>
            <person name="Angelini C."/>
            <person name="Antonin V."/>
            <person name="Barry K.W."/>
            <person name="Bougher N.L."/>
            <person name="Buchanan P."/>
            <person name="Buyck B."/>
            <person name="Bense V."/>
            <person name="Catcheside P."/>
            <person name="Chovatia M."/>
            <person name="Cooper J."/>
            <person name="Damon W."/>
            <person name="Desjardin D."/>
            <person name="Finy P."/>
            <person name="Geml J."/>
            <person name="Haridas S."/>
            <person name="Hughes K."/>
            <person name="Justo A."/>
            <person name="Karasinski D."/>
            <person name="Kautmanova I."/>
            <person name="Kiss B."/>
            <person name="Kocsube S."/>
            <person name="Kotiranta H."/>
            <person name="LaButti K.M."/>
            <person name="Lechner B.E."/>
            <person name="Liimatainen K."/>
            <person name="Lipzen A."/>
            <person name="Lukacs Z."/>
            <person name="Mihaltcheva S."/>
            <person name="Morgado L.N."/>
            <person name="Niskanen T."/>
            <person name="Noordeloos M.E."/>
            <person name="Ohm R.A."/>
            <person name="Ortiz-Santana B."/>
            <person name="Ovrebo C."/>
            <person name="Racz N."/>
            <person name="Riley R."/>
            <person name="Savchenko A."/>
            <person name="Shiryaev A."/>
            <person name="Soop K."/>
            <person name="Spirin V."/>
            <person name="Szebenyi C."/>
            <person name="Tomsovsky M."/>
            <person name="Tulloss R.E."/>
            <person name="Uehling J."/>
            <person name="Grigoriev I.V."/>
            <person name="Vagvolgyi C."/>
            <person name="Papp T."/>
            <person name="Martin F.M."/>
            <person name="Miettinen O."/>
            <person name="Hibbett D.S."/>
            <person name="Nagy L.G."/>
        </authorList>
    </citation>
    <scope>NUCLEOTIDE SEQUENCE [LARGE SCALE GENOMIC DNA]</scope>
    <source>
        <strain evidence="1 2">NL-1719</strain>
    </source>
</reference>
<evidence type="ECO:0000313" key="1">
    <source>
        <dbReference type="EMBL" id="TFK76703.1"/>
    </source>
</evidence>
<protein>
    <submittedName>
        <fullName evidence="1">Uncharacterized protein</fullName>
    </submittedName>
</protein>
<accession>A0ACD3BF13</accession>
<evidence type="ECO:0000313" key="2">
    <source>
        <dbReference type="Proteomes" id="UP000308600"/>
    </source>
</evidence>